<protein>
    <submittedName>
        <fullName evidence="2">MBL fold metallo-hydrolase</fullName>
    </submittedName>
</protein>
<dbReference type="EMBL" id="JBHSYQ010000015">
    <property type="protein sequence ID" value="MFC6999219.1"/>
    <property type="molecule type" value="Genomic_DNA"/>
</dbReference>
<dbReference type="InterPro" id="IPR027033">
    <property type="entry name" value="Cnh"/>
</dbReference>
<reference evidence="3" key="1">
    <citation type="journal article" date="2019" name="Int. J. Syst. Evol. Microbiol.">
        <title>The Global Catalogue of Microorganisms (GCM) 10K type strain sequencing project: providing services to taxonomists for standard genome sequencing and annotation.</title>
        <authorList>
            <consortium name="The Broad Institute Genomics Platform"/>
            <consortium name="The Broad Institute Genome Sequencing Center for Infectious Disease"/>
            <person name="Wu L."/>
            <person name="Ma J."/>
        </authorList>
    </citation>
    <scope>NUCLEOTIDE SEQUENCE [LARGE SCALE GENOMIC DNA]</scope>
    <source>
        <strain evidence="3">CGMCC 4.7393</strain>
    </source>
</reference>
<sequence length="428" mass="50177">MKIEFVNHASVIFHHEDIHMICDPWLKDPVFHDGWNLIAESKFTFDDFEKINYIWFSHEHPDHFYPPNIKNIDEKYRKNITILFQETTDKKVIGFLKKLNFKEIIELKKDKWYELGKDFKILCNPFDHDSWLCVKHKDITVLNTNDCVIDTRAEAKSVHDLTGDISVLLTQFSYGQYEGNKNEPHKRKQAVEKKFKQIDTQITQFKPKYLLPMASFIYFCHEENYYMNDEINKVGNVYDYYKSKGTVEPVVLYMNESWDPSQAYTNSERSIAAWNQHYEVVRNSPKLCKTNTVALNELLATGEKFTSKFSANPKLFNRLKKAGELNIYLTDHDRTVSLSWKGLQEKENQTPADIEVSSDVLQYCTKFDWGFNTTHVNGRIQFRGTSGFSKFVKFENLSNMLNHHDEVPGLATRVVAKFKKVLSKVANR</sequence>
<organism evidence="2 3">
    <name type="scientific">Rufibacter roseus</name>
    <dbReference type="NCBI Taxonomy" id="1567108"/>
    <lineage>
        <taxon>Bacteria</taxon>
        <taxon>Pseudomonadati</taxon>
        <taxon>Bacteroidota</taxon>
        <taxon>Cytophagia</taxon>
        <taxon>Cytophagales</taxon>
        <taxon>Hymenobacteraceae</taxon>
        <taxon>Rufibacter</taxon>
    </lineage>
</organism>
<accession>A0ABW2DSB4</accession>
<name>A0ABW2DSB4_9BACT</name>
<dbReference type="SUPFAM" id="SSF56281">
    <property type="entry name" value="Metallo-hydrolase/oxidoreductase"/>
    <property type="match status" value="1"/>
</dbReference>
<gene>
    <name evidence="2" type="ORF">ACFQHR_16405</name>
</gene>
<dbReference type="PANTHER" id="PTHR46522:SF1">
    <property type="entry name" value="INACTIVE CYTIDINE MONOPHOSPHATE-N-ACETYLNEURAMINIC ACID HYDROXYLASE"/>
    <property type="match status" value="1"/>
</dbReference>
<evidence type="ECO:0000313" key="3">
    <source>
        <dbReference type="Proteomes" id="UP001596405"/>
    </source>
</evidence>
<evidence type="ECO:0000313" key="2">
    <source>
        <dbReference type="EMBL" id="MFC6999219.1"/>
    </source>
</evidence>
<dbReference type="Pfam" id="PF13483">
    <property type="entry name" value="Lactamase_B_3"/>
    <property type="match status" value="1"/>
</dbReference>
<proteinExistence type="inferred from homology"/>
<keyword evidence="3" id="KW-1185">Reference proteome</keyword>
<dbReference type="Gene3D" id="3.60.15.10">
    <property type="entry name" value="Ribonuclease Z/Hydroxyacylglutathione hydrolase-like"/>
    <property type="match status" value="1"/>
</dbReference>
<dbReference type="PANTHER" id="PTHR46522">
    <property type="entry name" value="CYTIDINE MONOPHOSPHATE-N-ACETYLNEURAMINIC ACID HYDROXYLASE"/>
    <property type="match status" value="1"/>
</dbReference>
<dbReference type="InterPro" id="IPR036866">
    <property type="entry name" value="RibonucZ/Hydroxyglut_hydro"/>
</dbReference>
<dbReference type="RefSeq" id="WP_066616465.1">
    <property type="nucleotide sequence ID" value="NZ_JBHSYQ010000015.1"/>
</dbReference>
<dbReference type="Proteomes" id="UP001596405">
    <property type="component" value="Unassembled WGS sequence"/>
</dbReference>
<comment type="caution">
    <text evidence="2">The sequence shown here is derived from an EMBL/GenBank/DDBJ whole genome shotgun (WGS) entry which is preliminary data.</text>
</comment>
<comment type="similarity">
    <text evidence="1">Belongs to the CMP-Neu5Ac hydroxylase family.</text>
</comment>
<evidence type="ECO:0000256" key="1">
    <source>
        <dbReference type="ARBA" id="ARBA00010303"/>
    </source>
</evidence>